<name>A0A8J8JWG7_9BACT</name>
<dbReference type="PANTHER" id="PTHR12151:SF25">
    <property type="entry name" value="LINALOOL DEHYDRATASE_ISOMERASE DOMAIN-CONTAINING PROTEIN"/>
    <property type="match status" value="1"/>
</dbReference>
<keyword evidence="8" id="KW-1185">Reference proteome</keyword>
<reference evidence="7" key="1">
    <citation type="submission" date="2019-10" db="EMBL/GenBank/DDBJ databases">
        <title>Draft genome sequence of Panacibacter sp. KCS-6.</title>
        <authorList>
            <person name="Yim K.J."/>
        </authorList>
    </citation>
    <scope>NUCLEOTIDE SEQUENCE</scope>
    <source>
        <strain evidence="7">KCS-6</strain>
    </source>
</reference>
<feature type="disulfide bond" description="Redox-active" evidence="4">
    <location>
        <begin position="72"/>
        <end position="76"/>
    </location>
</feature>
<feature type="binding site" evidence="3">
    <location>
        <position position="72"/>
    </location>
    <ligand>
        <name>Cu cation</name>
        <dbReference type="ChEBI" id="CHEBI:23378"/>
    </ligand>
</feature>
<dbReference type="CDD" id="cd02968">
    <property type="entry name" value="SCO"/>
    <property type="match status" value="1"/>
</dbReference>
<comment type="caution">
    <text evidence="7">The sequence shown here is derived from an EMBL/GenBank/DDBJ whole genome shotgun (WGS) entry which is preliminary data.</text>
</comment>
<dbReference type="AlphaFoldDB" id="A0A8J8JWG7"/>
<sequence>MKKKLIGYSIFFVVLVILFLVVVFWGTDKWQAKSPSISFVKPFTFVTQDGGHFSEREMQGKVCVVNYFFTTCKGICPRMNNNMHTIYNAFKDEPDFMIISHTCDPERDSAVVLKHYADSLQVNTAKWVFLTGRKDSLYNQARISYLLDDPKNSVEKIEDQFLHTQFFALVDKNGDVRGGVYDGLKQEDLDKLKADIKTLLAEKAGSSSFSNNLFSNNPQ</sequence>
<evidence type="ECO:0000313" key="7">
    <source>
        <dbReference type="EMBL" id="NNV57724.1"/>
    </source>
</evidence>
<dbReference type="InterPro" id="IPR003782">
    <property type="entry name" value="SCO1/SenC"/>
</dbReference>
<feature type="binding site" evidence="3">
    <location>
        <position position="76"/>
    </location>
    <ligand>
        <name>Cu cation</name>
        <dbReference type="ChEBI" id="CHEBI:23378"/>
    </ligand>
</feature>
<evidence type="ECO:0000259" key="6">
    <source>
        <dbReference type="PROSITE" id="PS51352"/>
    </source>
</evidence>
<organism evidence="7 8">
    <name type="scientific">Limnovirga soli</name>
    <dbReference type="NCBI Taxonomy" id="2656915"/>
    <lineage>
        <taxon>Bacteria</taxon>
        <taxon>Pseudomonadati</taxon>
        <taxon>Bacteroidota</taxon>
        <taxon>Chitinophagia</taxon>
        <taxon>Chitinophagales</taxon>
        <taxon>Chitinophagaceae</taxon>
        <taxon>Limnovirga</taxon>
    </lineage>
</organism>
<keyword evidence="4" id="KW-1015">Disulfide bond</keyword>
<dbReference type="Gene3D" id="3.40.30.10">
    <property type="entry name" value="Glutaredoxin"/>
    <property type="match status" value="1"/>
</dbReference>
<dbReference type="InterPro" id="IPR013766">
    <property type="entry name" value="Thioredoxin_domain"/>
</dbReference>
<keyword evidence="5" id="KW-0472">Membrane</keyword>
<protein>
    <submittedName>
        <fullName evidence="7">SCO family protein</fullName>
    </submittedName>
</protein>
<dbReference type="GO" id="GO:0046872">
    <property type="term" value="F:metal ion binding"/>
    <property type="evidence" value="ECO:0007669"/>
    <property type="project" value="UniProtKB-KW"/>
</dbReference>
<evidence type="ECO:0000256" key="4">
    <source>
        <dbReference type="PIRSR" id="PIRSR603782-2"/>
    </source>
</evidence>
<dbReference type="RefSeq" id="WP_171609672.1">
    <property type="nucleotide sequence ID" value="NZ_WHPF01000018.1"/>
</dbReference>
<feature type="binding site" evidence="3">
    <location>
        <position position="163"/>
    </location>
    <ligand>
        <name>Cu cation</name>
        <dbReference type="ChEBI" id="CHEBI:23378"/>
    </ligand>
</feature>
<keyword evidence="3" id="KW-0479">Metal-binding</keyword>
<dbReference type="Proteomes" id="UP000598971">
    <property type="component" value="Unassembled WGS sequence"/>
</dbReference>
<proteinExistence type="inferred from homology"/>
<gene>
    <name evidence="7" type="ORF">GD597_19805</name>
</gene>
<keyword evidence="5" id="KW-1133">Transmembrane helix</keyword>
<dbReference type="Pfam" id="PF02630">
    <property type="entry name" value="SCO1-SenC"/>
    <property type="match status" value="1"/>
</dbReference>
<dbReference type="SUPFAM" id="SSF52833">
    <property type="entry name" value="Thioredoxin-like"/>
    <property type="match status" value="1"/>
</dbReference>
<comment type="similarity">
    <text evidence="1">Belongs to the SCO1/2 family.</text>
</comment>
<evidence type="ECO:0000256" key="3">
    <source>
        <dbReference type="PIRSR" id="PIRSR603782-1"/>
    </source>
</evidence>
<evidence type="ECO:0000256" key="5">
    <source>
        <dbReference type="SAM" id="Phobius"/>
    </source>
</evidence>
<dbReference type="InterPro" id="IPR036249">
    <property type="entry name" value="Thioredoxin-like_sf"/>
</dbReference>
<feature type="transmembrane region" description="Helical" evidence="5">
    <location>
        <begin position="6"/>
        <end position="26"/>
    </location>
</feature>
<dbReference type="PANTHER" id="PTHR12151">
    <property type="entry name" value="ELECTRON TRANSPORT PROTIN SCO1/SENC FAMILY MEMBER"/>
    <property type="match status" value="1"/>
</dbReference>
<evidence type="ECO:0000256" key="1">
    <source>
        <dbReference type="ARBA" id="ARBA00010996"/>
    </source>
</evidence>
<accession>A0A8J8JWG7</accession>
<evidence type="ECO:0000256" key="2">
    <source>
        <dbReference type="ARBA" id="ARBA00023008"/>
    </source>
</evidence>
<dbReference type="EMBL" id="WHPF01000018">
    <property type="protein sequence ID" value="NNV57724.1"/>
    <property type="molecule type" value="Genomic_DNA"/>
</dbReference>
<evidence type="ECO:0000313" key="8">
    <source>
        <dbReference type="Proteomes" id="UP000598971"/>
    </source>
</evidence>
<dbReference type="PROSITE" id="PS51352">
    <property type="entry name" value="THIOREDOXIN_2"/>
    <property type="match status" value="1"/>
</dbReference>
<keyword evidence="5" id="KW-0812">Transmembrane</keyword>
<feature type="domain" description="Thioredoxin" evidence="6">
    <location>
        <begin position="34"/>
        <end position="201"/>
    </location>
</feature>
<keyword evidence="2 3" id="KW-0186">Copper</keyword>